<evidence type="ECO:0000256" key="1">
    <source>
        <dbReference type="SAM" id="MobiDB-lite"/>
    </source>
</evidence>
<name>A0AAX4KKU1_9TREE</name>
<dbReference type="KEGG" id="ker:91102820"/>
<evidence type="ECO:0000313" key="3">
    <source>
        <dbReference type="Proteomes" id="UP001358614"/>
    </source>
</evidence>
<gene>
    <name evidence="2" type="ORF">V865_004018</name>
</gene>
<evidence type="ECO:0000313" key="2">
    <source>
        <dbReference type="EMBL" id="WWD05933.1"/>
    </source>
</evidence>
<organism evidence="2 3">
    <name type="scientific">Kwoniella europaea PYCC6329</name>
    <dbReference type="NCBI Taxonomy" id="1423913"/>
    <lineage>
        <taxon>Eukaryota</taxon>
        <taxon>Fungi</taxon>
        <taxon>Dikarya</taxon>
        <taxon>Basidiomycota</taxon>
        <taxon>Agaricomycotina</taxon>
        <taxon>Tremellomycetes</taxon>
        <taxon>Tremellales</taxon>
        <taxon>Cryptococcaceae</taxon>
        <taxon>Kwoniella</taxon>
    </lineage>
</organism>
<dbReference type="EMBL" id="CP144089">
    <property type="protein sequence ID" value="WWD05933.1"/>
    <property type="molecule type" value="Genomic_DNA"/>
</dbReference>
<dbReference type="GeneID" id="91102820"/>
<keyword evidence="3" id="KW-1185">Reference proteome</keyword>
<sequence>MARLSQTSVVGIVLRAEAARWSDASGDSPVKEAQLLDAGPSSEGDTKQLDKRSTGVNEGEDHTNLSAEGLGEDHVTAGEESQNSEAAPSSSPNTDRRWVSYDKGRAR</sequence>
<feature type="region of interest" description="Disordered" evidence="1">
    <location>
        <begin position="17"/>
        <end position="107"/>
    </location>
</feature>
<protein>
    <submittedName>
        <fullName evidence="2">Uncharacterized protein</fullName>
    </submittedName>
</protein>
<dbReference type="AlphaFoldDB" id="A0AAX4KKU1"/>
<reference evidence="2 3" key="1">
    <citation type="submission" date="2024-01" db="EMBL/GenBank/DDBJ databases">
        <title>Comparative genomics of Cryptococcus and Kwoniella reveals pathogenesis evolution and contrasting modes of karyotype evolution via chromosome fusion or intercentromeric recombination.</title>
        <authorList>
            <person name="Coelho M.A."/>
            <person name="David-Palma M."/>
            <person name="Shea T."/>
            <person name="Bowers K."/>
            <person name="McGinley-Smith S."/>
            <person name="Mohammad A.W."/>
            <person name="Gnirke A."/>
            <person name="Yurkov A.M."/>
            <person name="Nowrousian M."/>
            <person name="Sun S."/>
            <person name="Cuomo C.A."/>
            <person name="Heitman J."/>
        </authorList>
    </citation>
    <scope>NUCLEOTIDE SEQUENCE [LARGE SCALE GENOMIC DNA]</scope>
    <source>
        <strain evidence="2 3">PYCC6329</strain>
    </source>
</reference>
<proteinExistence type="predicted"/>
<feature type="compositionally biased region" description="Basic and acidic residues" evidence="1">
    <location>
        <begin position="94"/>
        <end position="107"/>
    </location>
</feature>
<dbReference type="Proteomes" id="UP001358614">
    <property type="component" value="Chromosome 1"/>
</dbReference>
<feature type="compositionally biased region" description="Basic and acidic residues" evidence="1">
    <location>
        <begin position="44"/>
        <end position="63"/>
    </location>
</feature>
<feature type="compositionally biased region" description="Polar residues" evidence="1">
    <location>
        <begin position="79"/>
        <end position="93"/>
    </location>
</feature>
<accession>A0AAX4KKU1</accession>
<dbReference type="RefSeq" id="XP_066083900.1">
    <property type="nucleotide sequence ID" value="XM_066227803.1"/>
</dbReference>